<dbReference type="PROSITE" id="PS51295">
    <property type="entry name" value="CRM"/>
    <property type="match status" value="1"/>
</dbReference>
<dbReference type="PANTHER" id="PTHR46247:SF1">
    <property type="entry name" value="CRS2-ASSOCIATED FACTOR 1, CHLOROPLASTIC"/>
    <property type="match status" value="1"/>
</dbReference>
<dbReference type="GO" id="GO:0006397">
    <property type="term" value="P:mRNA processing"/>
    <property type="evidence" value="ECO:0007669"/>
    <property type="project" value="UniProtKB-KW"/>
</dbReference>
<name>A0A7J7NBF6_9MAGN</name>
<proteinExistence type="predicted"/>
<reference evidence="10 11" key="1">
    <citation type="journal article" date="2020" name="IScience">
        <title>Genome Sequencing of the Endangered Kingdonia uniflora (Circaeasteraceae, Ranunculales) Reveals Potential Mechanisms of Evolutionary Specialization.</title>
        <authorList>
            <person name="Sun Y."/>
            <person name="Deng T."/>
            <person name="Zhang A."/>
            <person name="Moore M.J."/>
            <person name="Landis J.B."/>
            <person name="Lin N."/>
            <person name="Zhang H."/>
            <person name="Zhang X."/>
            <person name="Huang J."/>
            <person name="Zhang X."/>
            <person name="Sun H."/>
            <person name="Wang H."/>
        </authorList>
    </citation>
    <scope>NUCLEOTIDE SEQUENCE [LARGE SCALE GENOMIC DNA]</scope>
    <source>
        <strain evidence="10">TB1705</strain>
        <tissue evidence="10">Leaf</tissue>
    </source>
</reference>
<dbReference type="AlphaFoldDB" id="A0A7J7NBF6"/>
<dbReference type="GO" id="GO:0000373">
    <property type="term" value="P:Group II intron splicing"/>
    <property type="evidence" value="ECO:0007669"/>
    <property type="project" value="InterPro"/>
</dbReference>
<dbReference type="Pfam" id="PF01985">
    <property type="entry name" value="CRS1_YhbY"/>
    <property type="match status" value="1"/>
</dbReference>
<dbReference type="GO" id="GO:1990904">
    <property type="term" value="C:ribonucleoprotein complex"/>
    <property type="evidence" value="ECO:0007669"/>
    <property type="project" value="UniProtKB-KW"/>
</dbReference>
<gene>
    <name evidence="10" type="ORF">GIB67_010158</name>
</gene>
<keyword evidence="6" id="KW-0687">Ribonucleoprotein</keyword>
<dbReference type="InterPro" id="IPR035920">
    <property type="entry name" value="YhbY-like_sf"/>
</dbReference>
<evidence type="ECO:0000256" key="4">
    <source>
        <dbReference type="ARBA" id="ARBA00022946"/>
    </source>
</evidence>
<evidence type="ECO:0000256" key="8">
    <source>
        <dbReference type="SAM" id="SignalP"/>
    </source>
</evidence>
<evidence type="ECO:0000256" key="3">
    <source>
        <dbReference type="ARBA" id="ARBA00022884"/>
    </source>
</evidence>
<organism evidence="10 11">
    <name type="scientific">Kingdonia uniflora</name>
    <dbReference type="NCBI Taxonomy" id="39325"/>
    <lineage>
        <taxon>Eukaryota</taxon>
        <taxon>Viridiplantae</taxon>
        <taxon>Streptophyta</taxon>
        <taxon>Embryophyta</taxon>
        <taxon>Tracheophyta</taxon>
        <taxon>Spermatophyta</taxon>
        <taxon>Magnoliopsida</taxon>
        <taxon>Ranunculales</taxon>
        <taxon>Circaeasteraceae</taxon>
        <taxon>Kingdonia</taxon>
    </lineage>
</organism>
<keyword evidence="8" id="KW-0732">Signal</keyword>
<dbReference type="GO" id="GO:0003723">
    <property type="term" value="F:RNA binding"/>
    <property type="evidence" value="ECO:0007669"/>
    <property type="project" value="UniProtKB-UniRule"/>
</dbReference>
<protein>
    <recommendedName>
        <fullName evidence="9">CRM domain-containing protein</fullName>
    </recommendedName>
</protein>
<dbReference type="SUPFAM" id="SSF75471">
    <property type="entry name" value="YhbY-like"/>
    <property type="match status" value="1"/>
</dbReference>
<dbReference type="Gene3D" id="3.30.110.60">
    <property type="entry name" value="YhbY-like"/>
    <property type="match status" value="1"/>
</dbReference>
<evidence type="ECO:0000256" key="7">
    <source>
        <dbReference type="PROSITE-ProRule" id="PRU00626"/>
    </source>
</evidence>
<evidence type="ECO:0000256" key="6">
    <source>
        <dbReference type="ARBA" id="ARBA00023274"/>
    </source>
</evidence>
<dbReference type="InterPro" id="IPR044599">
    <property type="entry name" value="CAF1P_plant"/>
</dbReference>
<keyword evidence="2" id="KW-0677">Repeat</keyword>
<keyword evidence="11" id="KW-1185">Reference proteome</keyword>
<sequence length="384" mass="42618">MGGLLVIPVFVLNLGDVLQEKTGGKIIYSRGGSLFLFRGRNYNYRTRPRFPLMLWKPVTPVYPRLIQNLPEGLTQSEASEMRKTGHNLPAICKLGKNGVYSNLVENVREAFEECDLVRINCEGMNGSDFRKIGAKLKDLVPCVLMSFQFEHILIWRGRDWKSSFPKSEDSCLEVKESETNDATTDSSNYEGSLIIDEETSVLHAQEGHKMATSSISSLGIESVIIKGSEDLSHSAREDESDGTLTCESLQDSVKDTNFTEYARSRSTFMDGVTLLWKQAIENGSAIVLDNSALDANIIYSRSVSLAKAVPHGPVFKHGPRKVFIRTGDKQDTGDLEAIEVTGVSDKINEKKSPRKQILKGFKEVYPDRLPHGSLGVDELAKLLA</sequence>
<evidence type="ECO:0000256" key="1">
    <source>
        <dbReference type="ARBA" id="ARBA00022664"/>
    </source>
</evidence>
<dbReference type="FunFam" id="3.30.110.60:FF:000002">
    <property type="entry name" value="CRS2-associated factor 1, chloroplastic"/>
    <property type="match status" value="1"/>
</dbReference>
<evidence type="ECO:0000259" key="9">
    <source>
        <dbReference type="PROSITE" id="PS51295"/>
    </source>
</evidence>
<comment type="caution">
    <text evidence="10">The sequence shown here is derived from an EMBL/GenBank/DDBJ whole genome shotgun (WGS) entry which is preliminary data.</text>
</comment>
<evidence type="ECO:0000313" key="11">
    <source>
        <dbReference type="Proteomes" id="UP000541444"/>
    </source>
</evidence>
<evidence type="ECO:0000256" key="2">
    <source>
        <dbReference type="ARBA" id="ARBA00022737"/>
    </source>
</evidence>
<dbReference type="SMART" id="SM01103">
    <property type="entry name" value="CRS1_YhbY"/>
    <property type="match status" value="1"/>
</dbReference>
<feature type="domain" description="CRM" evidence="9">
    <location>
        <begin position="71"/>
        <end position="167"/>
    </location>
</feature>
<feature type="signal peptide" evidence="8">
    <location>
        <begin position="1"/>
        <end position="19"/>
    </location>
</feature>
<dbReference type="PANTHER" id="PTHR46247">
    <property type="entry name" value="CRS2-ASSOCIATED FACTOR 1, CHLOROPLASTIC"/>
    <property type="match status" value="1"/>
</dbReference>
<evidence type="ECO:0000313" key="10">
    <source>
        <dbReference type="EMBL" id="KAF6164188.1"/>
    </source>
</evidence>
<feature type="chain" id="PRO_5029774159" description="CRM domain-containing protein" evidence="8">
    <location>
        <begin position="20"/>
        <end position="384"/>
    </location>
</feature>
<dbReference type="InterPro" id="IPR001890">
    <property type="entry name" value="RNA-binding_CRM"/>
</dbReference>
<dbReference type="OrthoDB" id="2021019at2759"/>
<accession>A0A7J7NBF6</accession>
<keyword evidence="5" id="KW-0508">mRNA splicing</keyword>
<keyword evidence="4" id="KW-0809">Transit peptide</keyword>
<dbReference type="Proteomes" id="UP000541444">
    <property type="component" value="Unassembled WGS sequence"/>
</dbReference>
<keyword evidence="1" id="KW-0507">mRNA processing</keyword>
<keyword evidence="3 7" id="KW-0694">RNA-binding</keyword>
<evidence type="ECO:0000256" key="5">
    <source>
        <dbReference type="ARBA" id="ARBA00023187"/>
    </source>
</evidence>
<dbReference type="EMBL" id="JACGCM010000938">
    <property type="protein sequence ID" value="KAF6164188.1"/>
    <property type="molecule type" value="Genomic_DNA"/>
</dbReference>